<keyword evidence="3 6" id="KW-1133">Transmembrane helix</keyword>
<feature type="region of interest" description="Disordered" evidence="5">
    <location>
        <begin position="62"/>
        <end position="87"/>
    </location>
</feature>
<evidence type="ECO:0000313" key="8">
    <source>
        <dbReference type="Proteomes" id="UP000550707"/>
    </source>
</evidence>
<evidence type="ECO:0000256" key="4">
    <source>
        <dbReference type="ARBA" id="ARBA00023136"/>
    </source>
</evidence>
<feature type="compositionally biased region" description="Polar residues" evidence="5">
    <location>
        <begin position="67"/>
        <end position="80"/>
    </location>
</feature>
<evidence type="ECO:0000256" key="2">
    <source>
        <dbReference type="ARBA" id="ARBA00022692"/>
    </source>
</evidence>
<proteinExistence type="predicted"/>
<keyword evidence="4 6" id="KW-0472">Membrane</keyword>
<accession>A0A7J8J2B6</accession>
<protein>
    <submittedName>
        <fullName evidence="7">Small integral membrane protein 22</fullName>
    </submittedName>
</protein>
<dbReference type="InterPro" id="IPR031671">
    <property type="entry name" value="SMIM5/18/22"/>
</dbReference>
<evidence type="ECO:0000256" key="5">
    <source>
        <dbReference type="SAM" id="MobiDB-lite"/>
    </source>
</evidence>
<dbReference type="GO" id="GO:0042127">
    <property type="term" value="P:regulation of cell population proliferation"/>
    <property type="evidence" value="ECO:0007669"/>
    <property type="project" value="TreeGrafter"/>
</dbReference>
<dbReference type="Pfam" id="PF15831">
    <property type="entry name" value="SMIM5_18_22"/>
    <property type="match status" value="1"/>
</dbReference>
<dbReference type="InParanoid" id="A0A7J8J2B6"/>
<dbReference type="PANTHER" id="PTHR36982">
    <property type="entry name" value="CLCA DOMAIN-CONTAINING PROTEIN"/>
    <property type="match status" value="1"/>
</dbReference>
<dbReference type="PANTHER" id="PTHR36982:SF3">
    <property type="entry name" value="SMALL INTEGRAL MEMBRANE PROTEIN 22"/>
    <property type="match status" value="1"/>
</dbReference>
<evidence type="ECO:0000256" key="6">
    <source>
        <dbReference type="SAM" id="Phobius"/>
    </source>
</evidence>
<name>A0A7J8J2B6_MOLMO</name>
<feature type="transmembrane region" description="Helical" evidence="6">
    <location>
        <begin position="31"/>
        <end position="56"/>
    </location>
</feature>
<comment type="subcellular location">
    <subcellularLocation>
        <location evidence="1">Membrane</location>
        <topology evidence="1">Single-pass membrane protein</topology>
    </subcellularLocation>
</comment>
<dbReference type="GO" id="GO:0016020">
    <property type="term" value="C:membrane"/>
    <property type="evidence" value="ECO:0007669"/>
    <property type="project" value="UniProtKB-SubCell"/>
</dbReference>
<dbReference type="CDD" id="cd20255">
    <property type="entry name" value="CASIMO1_SMIM22"/>
    <property type="match status" value="1"/>
</dbReference>
<evidence type="ECO:0000256" key="1">
    <source>
        <dbReference type="ARBA" id="ARBA00004167"/>
    </source>
</evidence>
<evidence type="ECO:0000256" key="3">
    <source>
        <dbReference type="ARBA" id="ARBA00022989"/>
    </source>
</evidence>
<dbReference type="Proteomes" id="UP000550707">
    <property type="component" value="Unassembled WGS sequence"/>
</dbReference>
<comment type="caution">
    <text evidence="7">The sequence shown here is derived from an EMBL/GenBank/DDBJ whole genome shotgun (WGS) entry which is preliminary data.</text>
</comment>
<organism evidence="7 8">
    <name type="scientific">Molossus molossus</name>
    <name type="common">Pallas' mastiff bat</name>
    <name type="synonym">Vespertilio molossus</name>
    <dbReference type="NCBI Taxonomy" id="27622"/>
    <lineage>
        <taxon>Eukaryota</taxon>
        <taxon>Metazoa</taxon>
        <taxon>Chordata</taxon>
        <taxon>Craniata</taxon>
        <taxon>Vertebrata</taxon>
        <taxon>Euteleostomi</taxon>
        <taxon>Mammalia</taxon>
        <taxon>Eutheria</taxon>
        <taxon>Laurasiatheria</taxon>
        <taxon>Chiroptera</taxon>
        <taxon>Yangochiroptera</taxon>
        <taxon>Molossidae</taxon>
        <taxon>Molossus</taxon>
    </lineage>
</organism>
<keyword evidence="2 6" id="KW-0812">Transmembrane</keyword>
<sequence length="87" mass="9723">MDNLEEVVRTAEEVLGKWKSHQLFQSKWDTAAFIIFLIFVGTVSLLLLLACLHCCCCSRCQRHRSSGPQGTAKQENSMGVNNLALEP</sequence>
<gene>
    <name evidence="7" type="ORF">HJG59_017015</name>
</gene>
<dbReference type="OrthoDB" id="9538566at2759"/>
<keyword evidence="8" id="KW-1185">Reference proteome</keyword>
<dbReference type="EMBL" id="JACASF010000003">
    <property type="protein sequence ID" value="KAF6491036.1"/>
    <property type="molecule type" value="Genomic_DNA"/>
</dbReference>
<dbReference type="InterPro" id="IPR053081">
    <property type="entry name" value="SIM_Modulators"/>
</dbReference>
<reference evidence="7 8" key="1">
    <citation type="journal article" date="2020" name="Nature">
        <title>Six reference-quality genomes reveal evolution of bat adaptations.</title>
        <authorList>
            <person name="Jebb D."/>
            <person name="Huang Z."/>
            <person name="Pippel M."/>
            <person name="Hughes G.M."/>
            <person name="Lavrichenko K."/>
            <person name="Devanna P."/>
            <person name="Winkler S."/>
            <person name="Jermiin L.S."/>
            <person name="Skirmuntt E.C."/>
            <person name="Katzourakis A."/>
            <person name="Burkitt-Gray L."/>
            <person name="Ray D.A."/>
            <person name="Sullivan K.A.M."/>
            <person name="Roscito J.G."/>
            <person name="Kirilenko B.M."/>
            <person name="Davalos L.M."/>
            <person name="Corthals A.P."/>
            <person name="Power M.L."/>
            <person name="Jones G."/>
            <person name="Ransome R.D."/>
            <person name="Dechmann D.K.N."/>
            <person name="Locatelli A.G."/>
            <person name="Puechmaille S.J."/>
            <person name="Fedrigo O."/>
            <person name="Jarvis E.D."/>
            <person name="Hiller M."/>
            <person name="Vernes S.C."/>
            <person name="Myers E.W."/>
            <person name="Teeling E.C."/>
        </authorList>
    </citation>
    <scope>NUCLEOTIDE SEQUENCE [LARGE SCALE GENOMIC DNA]</scope>
    <source>
        <strain evidence="7">MMolMol1</strain>
        <tissue evidence="7">Muscle</tissue>
    </source>
</reference>
<evidence type="ECO:0000313" key="7">
    <source>
        <dbReference type="EMBL" id="KAF6491036.1"/>
    </source>
</evidence>
<dbReference type="AlphaFoldDB" id="A0A7J8J2B6"/>